<name>A0A0D2BGS6_9EURO</name>
<evidence type="ECO:0008006" key="5">
    <source>
        <dbReference type="Google" id="ProtNLM"/>
    </source>
</evidence>
<accession>A0A0D2BGS6</accession>
<dbReference type="Gene3D" id="3.40.50.720">
    <property type="entry name" value="NAD(P)-binding Rossmann-like Domain"/>
    <property type="match status" value="1"/>
</dbReference>
<dbReference type="GO" id="GO:0016491">
    <property type="term" value="F:oxidoreductase activity"/>
    <property type="evidence" value="ECO:0007669"/>
    <property type="project" value="UniProtKB-KW"/>
</dbReference>
<gene>
    <name evidence="3" type="ORF">PV08_11468</name>
</gene>
<dbReference type="OrthoDB" id="5336600at2759"/>
<comment type="similarity">
    <text evidence="1">Belongs to the short-chain dehydrogenases/reductases (SDR) family.</text>
</comment>
<protein>
    <recommendedName>
        <fullName evidence="5">Short-chain dehydrogenase</fullName>
    </recommendedName>
</protein>
<evidence type="ECO:0000313" key="3">
    <source>
        <dbReference type="EMBL" id="KIW10504.1"/>
    </source>
</evidence>
<dbReference type="SUPFAM" id="SSF51735">
    <property type="entry name" value="NAD(P)-binding Rossmann-fold domains"/>
    <property type="match status" value="1"/>
</dbReference>
<evidence type="ECO:0000256" key="1">
    <source>
        <dbReference type="ARBA" id="ARBA00006484"/>
    </source>
</evidence>
<dbReference type="PANTHER" id="PTHR43669">
    <property type="entry name" value="5-KETO-D-GLUCONATE 5-REDUCTASE"/>
    <property type="match status" value="1"/>
</dbReference>
<dbReference type="Proteomes" id="UP000053328">
    <property type="component" value="Unassembled WGS sequence"/>
</dbReference>
<dbReference type="EMBL" id="KN847500">
    <property type="protein sequence ID" value="KIW10504.1"/>
    <property type="molecule type" value="Genomic_DNA"/>
</dbReference>
<dbReference type="PANTHER" id="PTHR43669:SF4">
    <property type="entry name" value="SHORT-CHAIN DEHYDROGENASE"/>
    <property type="match status" value="1"/>
</dbReference>
<dbReference type="RefSeq" id="XP_016230720.1">
    <property type="nucleotide sequence ID" value="XM_016385776.1"/>
</dbReference>
<proteinExistence type="inferred from homology"/>
<evidence type="ECO:0000256" key="2">
    <source>
        <dbReference type="ARBA" id="ARBA00023002"/>
    </source>
</evidence>
<reference evidence="3 4" key="1">
    <citation type="submission" date="2015-01" db="EMBL/GenBank/DDBJ databases">
        <title>The Genome Sequence of Exophiala spinifera CBS89968.</title>
        <authorList>
            <consortium name="The Broad Institute Genomics Platform"/>
            <person name="Cuomo C."/>
            <person name="de Hoog S."/>
            <person name="Gorbushina A."/>
            <person name="Stielow B."/>
            <person name="Teixiera M."/>
            <person name="Abouelleil A."/>
            <person name="Chapman S.B."/>
            <person name="Priest M."/>
            <person name="Young S.K."/>
            <person name="Wortman J."/>
            <person name="Nusbaum C."/>
            <person name="Birren B."/>
        </authorList>
    </citation>
    <scope>NUCLEOTIDE SEQUENCE [LARGE SCALE GENOMIC DNA]</scope>
    <source>
        <strain evidence="3 4">CBS 89968</strain>
    </source>
</reference>
<keyword evidence="2" id="KW-0560">Oxidoreductase</keyword>
<dbReference type="STRING" id="91928.A0A0D2BGS6"/>
<evidence type="ECO:0000313" key="4">
    <source>
        <dbReference type="Proteomes" id="UP000053328"/>
    </source>
</evidence>
<keyword evidence="4" id="KW-1185">Reference proteome</keyword>
<dbReference type="VEuPathDB" id="FungiDB:PV08_11468"/>
<dbReference type="GeneID" id="27338551"/>
<sequence>MSSTPVLLLLGAGSNLGSSIAAAFSQAGYKVALVARSIEPGLRESGRYHIRADLSNGECIPRIFDEVTNTVGTPSVVVYNGKFSSSPPGLSPVQPLQALAIPVQYKLDNESDPFATLAPETVHQFRTTMAVNGTTPLIAVHHAIQAFRKLPPAATGAKGGTFIFTGNVLNRVAVPDRFSFGCAKATCAYGIKMASVVYAGEGIRFYYADERNSEGLPVMRDIDGPAAGRVYLALAEDPKQRAWNYTYTKDGGYEDFDAGGCGEYLSVRQARTVESTKGGRD</sequence>
<organism evidence="3 4">
    <name type="scientific">Exophiala spinifera</name>
    <dbReference type="NCBI Taxonomy" id="91928"/>
    <lineage>
        <taxon>Eukaryota</taxon>
        <taxon>Fungi</taxon>
        <taxon>Dikarya</taxon>
        <taxon>Ascomycota</taxon>
        <taxon>Pezizomycotina</taxon>
        <taxon>Eurotiomycetes</taxon>
        <taxon>Chaetothyriomycetidae</taxon>
        <taxon>Chaetothyriales</taxon>
        <taxon>Herpotrichiellaceae</taxon>
        <taxon>Exophiala</taxon>
    </lineage>
</organism>
<dbReference type="InterPro" id="IPR036291">
    <property type="entry name" value="NAD(P)-bd_dom_sf"/>
</dbReference>
<dbReference type="AlphaFoldDB" id="A0A0D2BGS6"/>
<dbReference type="HOGENOM" id="CLU_103010_1_0_1"/>